<gene>
    <name evidence="1" type="ORF">BDN72DRAFT_965518</name>
</gene>
<name>A0ACD3A654_9AGAR</name>
<proteinExistence type="predicted"/>
<sequence length="661" mass="74302">MDDTLDLLDLEVPSRVDGQLMEVILNAQSGSIKDLSILARLFGCLPGNPLNAKLHLIFLQHLNSSEVPTEPKSNIAGIVEGLEEGRAFWSLWGLAQLGGPLCEIGLDTDPCGQELIEAWPGIFKWSAFFYTSRVQVFNTDEDTDTTSSQRRSRRGIIRDVIVGSWCSLALSKSAKKVMLETRGVVDIAARLWIFEDALNVSKVTPFCDGVPMGSFLLEILSNGGDQAALDNVLPAAGGDIGVIAQTLVSRLKKTVKSPEFARNPVDGIFIFHFITRLCNVKPEMHESLLDHGAVPVCVKLLIQVACVMNEGSHNATDRANFIELIVLAFQFLWLSLEDTIGLPWVLEAISAGLITAFVECSPVYDDLEPDDYAIILVTIVDTIPKYLAYCSVAQAMDTALLRLEKTQRFLALRKTKAWKAFDNLVNVTAWRFAVVEQFKQMKKEVAVCFNPKCQKMDTRNTFRKCAKCHQALYCSKECQTAHWKDFGHKKECREPIKVHMHAGLQKFGLITPRDWEYIQNLNICEARRHMPHLKRLAAKDHPSTPLDDLTIVVDYNTVPTNYHVDLHSEWVKHHPHIFDIYKDGPEHQLDPEPTYKSSTYIVGIVPNGRGGPRLYATPFDGIWHVEEKSMREGSGVHLAGKLFVDWMKEKAEVRRKLYCST</sequence>
<organism evidence="1 2">
    <name type="scientific">Pluteus cervinus</name>
    <dbReference type="NCBI Taxonomy" id="181527"/>
    <lineage>
        <taxon>Eukaryota</taxon>
        <taxon>Fungi</taxon>
        <taxon>Dikarya</taxon>
        <taxon>Basidiomycota</taxon>
        <taxon>Agaricomycotina</taxon>
        <taxon>Agaricomycetes</taxon>
        <taxon>Agaricomycetidae</taxon>
        <taxon>Agaricales</taxon>
        <taxon>Pluteineae</taxon>
        <taxon>Pluteaceae</taxon>
        <taxon>Pluteus</taxon>
    </lineage>
</organism>
<dbReference type="EMBL" id="ML208732">
    <property type="protein sequence ID" value="TFK60784.1"/>
    <property type="molecule type" value="Genomic_DNA"/>
</dbReference>
<accession>A0ACD3A654</accession>
<reference evidence="1 2" key="1">
    <citation type="journal article" date="2019" name="Nat. Ecol. Evol.">
        <title>Megaphylogeny resolves global patterns of mushroom evolution.</title>
        <authorList>
            <person name="Varga T."/>
            <person name="Krizsan K."/>
            <person name="Foldi C."/>
            <person name="Dima B."/>
            <person name="Sanchez-Garcia M."/>
            <person name="Sanchez-Ramirez S."/>
            <person name="Szollosi G.J."/>
            <person name="Szarkandi J.G."/>
            <person name="Papp V."/>
            <person name="Albert L."/>
            <person name="Andreopoulos W."/>
            <person name="Angelini C."/>
            <person name="Antonin V."/>
            <person name="Barry K.W."/>
            <person name="Bougher N.L."/>
            <person name="Buchanan P."/>
            <person name="Buyck B."/>
            <person name="Bense V."/>
            <person name="Catcheside P."/>
            <person name="Chovatia M."/>
            <person name="Cooper J."/>
            <person name="Damon W."/>
            <person name="Desjardin D."/>
            <person name="Finy P."/>
            <person name="Geml J."/>
            <person name="Haridas S."/>
            <person name="Hughes K."/>
            <person name="Justo A."/>
            <person name="Karasinski D."/>
            <person name="Kautmanova I."/>
            <person name="Kiss B."/>
            <person name="Kocsube S."/>
            <person name="Kotiranta H."/>
            <person name="LaButti K.M."/>
            <person name="Lechner B.E."/>
            <person name="Liimatainen K."/>
            <person name="Lipzen A."/>
            <person name="Lukacs Z."/>
            <person name="Mihaltcheva S."/>
            <person name="Morgado L.N."/>
            <person name="Niskanen T."/>
            <person name="Noordeloos M.E."/>
            <person name="Ohm R.A."/>
            <person name="Ortiz-Santana B."/>
            <person name="Ovrebo C."/>
            <person name="Racz N."/>
            <person name="Riley R."/>
            <person name="Savchenko A."/>
            <person name="Shiryaev A."/>
            <person name="Soop K."/>
            <person name="Spirin V."/>
            <person name="Szebenyi C."/>
            <person name="Tomsovsky M."/>
            <person name="Tulloss R.E."/>
            <person name="Uehling J."/>
            <person name="Grigoriev I.V."/>
            <person name="Vagvolgyi C."/>
            <person name="Papp T."/>
            <person name="Martin F.M."/>
            <person name="Miettinen O."/>
            <person name="Hibbett D.S."/>
            <person name="Nagy L.G."/>
        </authorList>
    </citation>
    <scope>NUCLEOTIDE SEQUENCE [LARGE SCALE GENOMIC DNA]</scope>
    <source>
        <strain evidence="1 2">NL-1719</strain>
    </source>
</reference>
<evidence type="ECO:0000313" key="1">
    <source>
        <dbReference type="EMBL" id="TFK60784.1"/>
    </source>
</evidence>
<keyword evidence="2" id="KW-1185">Reference proteome</keyword>
<dbReference type="Proteomes" id="UP000308600">
    <property type="component" value="Unassembled WGS sequence"/>
</dbReference>
<protein>
    <submittedName>
        <fullName evidence="1">Uncharacterized protein</fullName>
    </submittedName>
</protein>
<evidence type="ECO:0000313" key="2">
    <source>
        <dbReference type="Proteomes" id="UP000308600"/>
    </source>
</evidence>